<protein>
    <submittedName>
        <fullName evidence="1">Uncharacterized protein</fullName>
    </submittedName>
</protein>
<dbReference type="EMBL" id="JADGJH010002971">
    <property type="protein sequence ID" value="KAJ3093826.1"/>
    <property type="molecule type" value="Genomic_DNA"/>
</dbReference>
<proteinExistence type="predicted"/>
<accession>A0AAD5X7J1</accession>
<dbReference type="InterPro" id="IPR018608">
    <property type="entry name" value="Gti1/Pac2"/>
</dbReference>
<dbReference type="Pfam" id="PF09729">
    <property type="entry name" value="Gti1_Pac2"/>
    <property type="match status" value="1"/>
</dbReference>
<comment type="caution">
    <text evidence="1">The sequence shown here is derived from an EMBL/GenBank/DDBJ whole genome shotgun (WGS) entry which is preliminary data.</text>
</comment>
<dbReference type="PANTHER" id="PTHR28027:SF1">
    <property type="entry name" value="CAMP INDEPENDENT REGULATORY PROTEIN (AFU_ORTHOLOGUE AFUA_3G09640)"/>
    <property type="match status" value="1"/>
</dbReference>
<reference evidence="1" key="1">
    <citation type="submission" date="2020-05" db="EMBL/GenBank/DDBJ databases">
        <title>Phylogenomic resolution of chytrid fungi.</title>
        <authorList>
            <person name="Stajich J.E."/>
            <person name="Amses K."/>
            <person name="Simmons R."/>
            <person name="Seto K."/>
            <person name="Myers J."/>
            <person name="Bonds A."/>
            <person name="Quandt C.A."/>
            <person name="Barry K."/>
            <person name="Liu P."/>
            <person name="Grigoriev I."/>
            <person name="Longcore J.E."/>
            <person name="James T.Y."/>
        </authorList>
    </citation>
    <scope>NUCLEOTIDE SEQUENCE</scope>
    <source>
        <strain evidence="1">JEL0513</strain>
    </source>
</reference>
<sequence length="697" mass="79362">MDKVRKSDPSNYLRAVCVANDGSAITVNTTRANTSRVTNHHFNVTLNYEQTAREAQSEVLGDRQGHAVVGQIIESDALRWEHDLDQEHKTNLGLKTVNLGANLPAEVTTGHNPDGRKNYDGQLYSGQLHKLNFLPMALILNNQGTNSNFAENVSSMQDSSQCGDQKERKNFECSKVLNANKNSGHNEDFDSRQQFEFKRLTEEIQKGHKKKQKLHEGVLPGFHSFGVDIHTTALIMYIKIQLMTSTVNERAIDASHRNIYDRTAQTYIPANPVTVAVFTAPNTEREVTPAENEDFIVGETYFGYIEDQADALAVIEATIAKILVAFTGSSVDMSQFKVRSGSVAVIPESCRFVKRWRDGLKWSPSRVYGPFLLYRQIESVNEMASPSEKLHGPLAIPGVEPLFTSKTLKAGTQIVDNGGLTKRSISMKGSDGQRYRVISYYTPKDVIEMHKQTSVWRHAKQNANIYTMVLNSVGVKTFRKAFHDAQFARMIESREFAALLEKNISGCSVKANITPKTPTYPPKQPQSFELNHQQNFISQQVYAEHVRNDAIFNSRITPPAIASNYLSRKDEEYYAKIYEPYGYNNYYPYNSSNGYFHHQQFEKVHTRPFDRDQREYQRIPLQYSRNWVVQELGWNEKYETKPDAVLVCFRIQERYGYIGEISEKGPRDFIDDFMTGRLKAKKSAEEAEKKAVNDMDK</sequence>
<evidence type="ECO:0000313" key="1">
    <source>
        <dbReference type="EMBL" id="KAJ3093826.1"/>
    </source>
</evidence>
<dbReference type="PANTHER" id="PTHR28027">
    <property type="entry name" value="TRANSCRIPTIONAL REGULATOR MIT1"/>
    <property type="match status" value="1"/>
</dbReference>
<name>A0AAD5X7J1_9FUNG</name>
<keyword evidence="2" id="KW-1185">Reference proteome</keyword>
<gene>
    <name evidence="1" type="ORF">HK100_006399</name>
</gene>
<dbReference type="Proteomes" id="UP001211907">
    <property type="component" value="Unassembled WGS sequence"/>
</dbReference>
<evidence type="ECO:0000313" key="2">
    <source>
        <dbReference type="Proteomes" id="UP001211907"/>
    </source>
</evidence>
<organism evidence="1 2">
    <name type="scientific">Physocladia obscura</name>
    <dbReference type="NCBI Taxonomy" id="109957"/>
    <lineage>
        <taxon>Eukaryota</taxon>
        <taxon>Fungi</taxon>
        <taxon>Fungi incertae sedis</taxon>
        <taxon>Chytridiomycota</taxon>
        <taxon>Chytridiomycota incertae sedis</taxon>
        <taxon>Chytridiomycetes</taxon>
        <taxon>Chytridiales</taxon>
        <taxon>Chytriomycetaceae</taxon>
        <taxon>Physocladia</taxon>
    </lineage>
</organism>
<dbReference type="AlphaFoldDB" id="A0AAD5X7J1"/>
<dbReference type="GO" id="GO:0003677">
    <property type="term" value="F:DNA binding"/>
    <property type="evidence" value="ECO:0007669"/>
    <property type="project" value="TreeGrafter"/>
</dbReference>